<proteinExistence type="predicted"/>
<gene>
    <name evidence="2" type="ORF">SAMN02745244_02539</name>
</gene>
<accession>A0A1M6JE32</accession>
<name>A0A1M6JE32_9ACTN</name>
<dbReference type="Proteomes" id="UP000184512">
    <property type="component" value="Unassembled WGS sequence"/>
</dbReference>
<organism evidence="2 3">
    <name type="scientific">Tessaracoccus bendigoensis DSM 12906</name>
    <dbReference type="NCBI Taxonomy" id="1123357"/>
    <lineage>
        <taxon>Bacteria</taxon>
        <taxon>Bacillati</taxon>
        <taxon>Actinomycetota</taxon>
        <taxon>Actinomycetes</taxon>
        <taxon>Propionibacteriales</taxon>
        <taxon>Propionibacteriaceae</taxon>
        <taxon>Tessaracoccus</taxon>
    </lineage>
</organism>
<evidence type="ECO:0000256" key="1">
    <source>
        <dbReference type="SAM" id="MobiDB-lite"/>
    </source>
</evidence>
<reference evidence="2 3" key="1">
    <citation type="submission" date="2016-11" db="EMBL/GenBank/DDBJ databases">
        <authorList>
            <person name="Jaros S."/>
            <person name="Januszkiewicz K."/>
            <person name="Wedrychowicz H."/>
        </authorList>
    </citation>
    <scope>NUCLEOTIDE SEQUENCE [LARGE SCALE GENOMIC DNA]</scope>
    <source>
        <strain evidence="2 3">DSM 12906</strain>
    </source>
</reference>
<evidence type="ECO:0000313" key="3">
    <source>
        <dbReference type="Proteomes" id="UP000184512"/>
    </source>
</evidence>
<evidence type="ECO:0000313" key="2">
    <source>
        <dbReference type="EMBL" id="SHJ44904.1"/>
    </source>
</evidence>
<protein>
    <submittedName>
        <fullName evidence="2">Uncharacterized protein</fullName>
    </submittedName>
</protein>
<dbReference type="EMBL" id="FQZG01000049">
    <property type="protein sequence ID" value="SHJ44904.1"/>
    <property type="molecule type" value="Genomic_DNA"/>
</dbReference>
<dbReference type="AlphaFoldDB" id="A0A1M6JE32"/>
<dbReference type="STRING" id="1123357.SAMN02745244_02539"/>
<sequence>MRAIRSAAWSDKSLASRPCDRRMTSDPHPIAGAAFTSPVPPGTGGVKMSVEYLM</sequence>
<feature type="region of interest" description="Disordered" evidence="1">
    <location>
        <begin position="1"/>
        <end position="37"/>
    </location>
</feature>
<keyword evidence="3" id="KW-1185">Reference proteome</keyword>